<accession>A0ABV8MM33</accession>
<dbReference type="InterPro" id="IPR003594">
    <property type="entry name" value="HATPase_dom"/>
</dbReference>
<feature type="modified residue" description="4-aspartylphosphate" evidence="6">
    <location>
        <position position="1439"/>
    </location>
</feature>
<feature type="domain" description="Histidine kinase" evidence="9">
    <location>
        <begin position="372"/>
        <end position="591"/>
    </location>
</feature>
<dbReference type="Pfam" id="PF00512">
    <property type="entry name" value="HisKA"/>
    <property type="match status" value="2"/>
</dbReference>
<dbReference type="EMBL" id="JBHSBU010000001">
    <property type="protein sequence ID" value="MFC4158376.1"/>
    <property type="molecule type" value="Genomic_DNA"/>
</dbReference>
<dbReference type="InterPro" id="IPR035965">
    <property type="entry name" value="PAS-like_dom_sf"/>
</dbReference>
<dbReference type="SMART" id="SM00388">
    <property type="entry name" value="HisKA"/>
    <property type="match status" value="2"/>
</dbReference>
<dbReference type="InterPro" id="IPR029016">
    <property type="entry name" value="GAF-like_dom_sf"/>
</dbReference>
<reference evidence="12" key="1">
    <citation type="journal article" date="2019" name="Int. J. Syst. Evol. Microbiol.">
        <title>The Global Catalogue of Microorganisms (GCM) 10K type strain sequencing project: providing services to taxonomists for standard genome sequencing and annotation.</title>
        <authorList>
            <consortium name="The Broad Institute Genomics Platform"/>
            <consortium name="The Broad Institute Genome Sequencing Center for Infectious Disease"/>
            <person name="Wu L."/>
            <person name="Ma J."/>
        </authorList>
    </citation>
    <scope>NUCLEOTIDE SEQUENCE [LARGE SCALE GENOMIC DNA]</scope>
    <source>
        <strain evidence="12">LMG 29894</strain>
    </source>
</reference>
<dbReference type="SUPFAM" id="SSF52172">
    <property type="entry name" value="CheY-like"/>
    <property type="match status" value="3"/>
</dbReference>
<dbReference type="InterPro" id="IPR003661">
    <property type="entry name" value="HisK_dim/P_dom"/>
</dbReference>
<evidence type="ECO:0000256" key="8">
    <source>
        <dbReference type="SAM" id="MobiDB-lite"/>
    </source>
</evidence>
<dbReference type="InterPro" id="IPR003018">
    <property type="entry name" value="GAF"/>
</dbReference>
<dbReference type="CDD" id="cd00156">
    <property type="entry name" value="REC"/>
    <property type="match status" value="1"/>
</dbReference>
<dbReference type="Pfam" id="PF08448">
    <property type="entry name" value="PAS_4"/>
    <property type="match status" value="1"/>
</dbReference>
<evidence type="ECO:0000256" key="3">
    <source>
        <dbReference type="ARBA" id="ARBA00022553"/>
    </source>
</evidence>
<keyword evidence="7" id="KW-0175">Coiled coil</keyword>
<dbReference type="InterPro" id="IPR036890">
    <property type="entry name" value="HATPase_C_sf"/>
</dbReference>
<dbReference type="RefSeq" id="WP_378160981.1">
    <property type="nucleotide sequence ID" value="NZ_JBHSBU010000001.1"/>
</dbReference>
<feature type="domain" description="Response regulatory" evidence="10">
    <location>
        <begin position="1390"/>
        <end position="1502"/>
    </location>
</feature>
<dbReference type="InterPro" id="IPR013656">
    <property type="entry name" value="PAS_4"/>
</dbReference>
<dbReference type="PROSITE" id="PS50109">
    <property type="entry name" value="HIS_KIN"/>
    <property type="match status" value="2"/>
</dbReference>
<dbReference type="SMART" id="SM00065">
    <property type="entry name" value="GAF"/>
    <property type="match status" value="1"/>
</dbReference>
<dbReference type="Gene3D" id="3.30.565.10">
    <property type="entry name" value="Histidine kinase-like ATPase, C-terminal domain"/>
    <property type="match status" value="2"/>
</dbReference>
<feature type="domain" description="Response regulatory" evidence="10">
    <location>
        <begin position="1258"/>
        <end position="1370"/>
    </location>
</feature>
<dbReference type="SMART" id="SM00448">
    <property type="entry name" value="REC"/>
    <property type="match status" value="3"/>
</dbReference>
<dbReference type="PANTHER" id="PTHR43547">
    <property type="entry name" value="TWO-COMPONENT HISTIDINE KINASE"/>
    <property type="match status" value="1"/>
</dbReference>
<dbReference type="InterPro" id="IPR011006">
    <property type="entry name" value="CheY-like_superfamily"/>
</dbReference>
<evidence type="ECO:0000256" key="5">
    <source>
        <dbReference type="ARBA" id="ARBA00022777"/>
    </source>
</evidence>
<dbReference type="PRINTS" id="PR00344">
    <property type="entry name" value="BCTRLSENSOR"/>
</dbReference>
<protein>
    <recommendedName>
        <fullName evidence="2">histidine kinase</fullName>
        <ecNumber evidence="2">2.7.13.3</ecNumber>
    </recommendedName>
</protein>
<evidence type="ECO:0000259" key="9">
    <source>
        <dbReference type="PROSITE" id="PS50109"/>
    </source>
</evidence>
<feature type="region of interest" description="Disordered" evidence="8">
    <location>
        <begin position="1"/>
        <end position="21"/>
    </location>
</feature>
<keyword evidence="3 6" id="KW-0597">Phosphoprotein</keyword>
<dbReference type="Pfam" id="PF00072">
    <property type="entry name" value="Response_reg"/>
    <property type="match status" value="3"/>
</dbReference>
<dbReference type="InterPro" id="IPR005467">
    <property type="entry name" value="His_kinase_dom"/>
</dbReference>
<evidence type="ECO:0000256" key="4">
    <source>
        <dbReference type="ARBA" id="ARBA00022679"/>
    </source>
</evidence>
<keyword evidence="5" id="KW-0418">Kinase</keyword>
<dbReference type="Pfam" id="PF02518">
    <property type="entry name" value="HATPase_c"/>
    <property type="match status" value="2"/>
</dbReference>
<proteinExistence type="predicted"/>
<dbReference type="Gene3D" id="3.30.450.20">
    <property type="entry name" value="PAS domain"/>
    <property type="match status" value="1"/>
</dbReference>
<dbReference type="Proteomes" id="UP001595791">
    <property type="component" value="Unassembled WGS sequence"/>
</dbReference>
<organism evidence="11 12">
    <name type="scientific">Chitinimonas lacunae</name>
    <dbReference type="NCBI Taxonomy" id="1963018"/>
    <lineage>
        <taxon>Bacteria</taxon>
        <taxon>Pseudomonadati</taxon>
        <taxon>Pseudomonadota</taxon>
        <taxon>Betaproteobacteria</taxon>
        <taxon>Neisseriales</taxon>
        <taxon>Chitinibacteraceae</taxon>
        <taxon>Chitinimonas</taxon>
    </lineage>
</organism>
<feature type="coiled-coil region" evidence="7">
    <location>
        <begin position="940"/>
        <end position="978"/>
    </location>
</feature>
<feature type="modified residue" description="4-aspartylphosphate" evidence="6">
    <location>
        <position position="684"/>
    </location>
</feature>
<feature type="domain" description="Response regulatory" evidence="10">
    <location>
        <begin position="635"/>
        <end position="751"/>
    </location>
</feature>
<evidence type="ECO:0000256" key="2">
    <source>
        <dbReference type="ARBA" id="ARBA00012438"/>
    </source>
</evidence>
<evidence type="ECO:0000259" key="10">
    <source>
        <dbReference type="PROSITE" id="PS50110"/>
    </source>
</evidence>
<feature type="modified residue" description="4-aspartylphosphate" evidence="6">
    <location>
        <position position="1308"/>
    </location>
</feature>
<dbReference type="CDD" id="cd16922">
    <property type="entry name" value="HATPase_EvgS-ArcB-TorS-like"/>
    <property type="match status" value="1"/>
</dbReference>
<sequence length="1512" mass="164650">MDGAVQGESDENGPGAGAAGRVPACLRAGGEMGRLMREHDWSTTLLGSPEYWPQCLQSALGICLEARFALLIWWGEQLVLLYNDAYSLILGDKHPRSLGTPGSEVWSDVWPVVGPMLRRVVEQGESIQASDLFLVMNRYGYDEETYFSFSYSPIYDEQGRVRGVFTPVIETTDKVIGARRSHTLRELLPLATEDDAAACAALAQVLAQNPYDLPFAAFYLLDEAGDTATLAAAAGIAANHPAFPASQVLRAEPAAGGPVWPFAAAVERCESVFIADLRLVYQGELPHGAWPVPPQSAMLLPIGLPGRHRPHALLLVGLSPRRRLDESYCDFLELVAARIAQALGETDARREACRRAEMLAELDQAKTTFFTNISHEFRTPLTLMLGPIETLLNDPALTSPTQRSLLELVQHNSRRLLKLVNTLLDFAAIEADRLEAVPVPLDLAAFTSQLAATFRPTLEAAGLQFRVDCPSLGCPVAVDRDMWEKIVLNLLSNAFKFTFEGEITLTLAASPDGKSVQLRVSDTGVGIEPAMMARLFERFHRSTSSHGRSSEGSGIGLSLVRELARLHGGEVEVDSTPGQGSCFIVTLPFEQSGRPDELVQPSVRASDYAEEAKRWLPDRLPAFGAVADAFAPYGRIVLADDNADMRAYVCQLLSGEGYAVESYEDGASVLAALQRAPADLVLADVMMPHGDGFELLQAIRSDPALRDTAVILLSARAGNESRLEGFSAGADDYLVKPFDGRELAIRVTAAVRMARLRRQTNLALREEAHALERLNQIGTVVAAEPDTARALQLVTDAATELAGAAFGAFFHNNSDEPGGGYRLYTLSGAASAAFHGLPMPRRTPLFAPTFDGSTVVRSDDITADLRYGRNPPHLGLPPGHPLVRSYLAAPVISRSGEVLGGLFLGHPSPARFNARDERLVVGIAAQAASVLDKAKLYQAAQQELAERRRMELALREREEELQRLNETLEARVKARTQELGHAYQQLLAQIDEKKQVEATLHQMQRLEAVGQLTAGVAHDFNNLLTVVLGNLSPLARVLNEPALKRRIDMIRVAAERGAMLTSQLLAFSRRQRLDPKAINLNYTVIGLRDLLQSSMGGNIEIEMRLDPGLWAALVDPTQIELVILNLSLNARDAMKNGGRLAISTNNVVLQAPTRPGEPEAGEYVRLSVSDNGSGMSEEVLAKAFDPFFTTKEVGKGSGLGLAQVYGFAKQSRGGVHIDTKLGIGTSVEVLLPRAETGDQTLSLQAEPHVRRQERSVATILLVDDDPAVREVTALMLRDLGYGVVEAGSGVTALDLLERRQDIDLVLADFAMPGMHGVELSRRARERRPDFPFVFVTGYFDLDALADLGDDLVVQKPFRDQELAEKIEQTLARHAGKDAEAVPDPVRRGLTVLYVENSRAMREPVCEYLDELGHQVIALASAEEALAVLDQQPFDVLFTDVRLPGMPGTELARIVVNRFPGKPIVLASGYGRQIDIRQLGDRVEFLPKPFDLELLEAMLNKVAGMVAADANPP</sequence>
<comment type="caution">
    <text evidence="11">The sequence shown here is derived from an EMBL/GenBank/DDBJ whole genome shotgun (WGS) entry which is preliminary data.</text>
</comment>
<evidence type="ECO:0000313" key="11">
    <source>
        <dbReference type="EMBL" id="MFC4158376.1"/>
    </source>
</evidence>
<dbReference type="SUPFAM" id="SSF47384">
    <property type="entry name" value="Homodimeric domain of signal transducing histidine kinase"/>
    <property type="match status" value="2"/>
</dbReference>
<dbReference type="InterPro" id="IPR036097">
    <property type="entry name" value="HisK_dim/P_sf"/>
</dbReference>
<dbReference type="EC" id="2.7.13.3" evidence="2"/>
<evidence type="ECO:0000256" key="6">
    <source>
        <dbReference type="PROSITE-ProRule" id="PRU00169"/>
    </source>
</evidence>
<dbReference type="Gene3D" id="1.10.287.130">
    <property type="match status" value="2"/>
</dbReference>
<keyword evidence="4" id="KW-0808">Transferase</keyword>
<dbReference type="Gene3D" id="3.30.450.40">
    <property type="match status" value="2"/>
</dbReference>
<dbReference type="Gene3D" id="3.40.50.2300">
    <property type="match status" value="3"/>
</dbReference>
<evidence type="ECO:0000256" key="7">
    <source>
        <dbReference type="SAM" id="Coils"/>
    </source>
</evidence>
<dbReference type="SUPFAM" id="SSF55785">
    <property type="entry name" value="PYP-like sensor domain (PAS domain)"/>
    <property type="match status" value="1"/>
</dbReference>
<comment type="catalytic activity">
    <reaction evidence="1">
        <text>ATP + protein L-histidine = ADP + protein N-phospho-L-histidine.</text>
        <dbReference type="EC" id="2.7.13.3"/>
    </reaction>
</comment>
<dbReference type="Pfam" id="PF13185">
    <property type="entry name" value="GAF_2"/>
    <property type="match status" value="2"/>
</dbReference>
<dbReference type="SMART" id="SM00387">
    <property type="entry name" value="HATPase_c"/>
    <property type="match status" value="2"/>
</dbReference>
<dbReference type="PANTHER" id="PTHR43547:SF2">
    <property type="entry name" value="HYBRID SIGNAL TRANSDUCTION HISTIDINE KINASE C"/>
    <property type="match status" value="1"/>
</dbReference>
<dbReference type="SUPFAM" id="SSF55781">
    <property type="entry name" value="GAF domain-like"/>
    <property type="match status" value="2"/>
</dbReference>
<dbReference type="CDD" id="cd17574">
    <property type="entry name" value="REC_OmpR"/>
    <property type="match status" value="1"/>
</dbReference>
<gene>
    <name evidence="11" type="ORF">ACFOW7_03280</name>
</gene>
<dbReference type="InterPro" id="IPR004358">
    <property type="entry name" value="Sig_transdc_His_kin-like_C"/>
</dbReference>
<name>A0ABV8MM33_9NEIS</name>
<dbReference type="CDD" id="cd00082">
    <property type="entry name" value="HisKA"/>
    <property type="match status" value="2"/>
</dbReference>
<feature type="domain" description="Histidine kinase" evidence="9">
    <location>
        <begin position="1015"/>
        <end position="1235"/>
    </location>
</feature>
<dbReference type="SUPFAM" id="SSF55874">
    <property type="entry name" value="ATPase domain of HSP90 chaperone/DNA topoisomerase II/histidine kinase"/>
    <property type="match status" value="2"/>
</dbReference>
<dbReference type="PROSITE" id="PS50110">
    <property type="entry name" value="RESPONSE_REGULATORY"/>
    <property type="match status" value="3"/>
</dbReference>
<dbReference type="InterPro" id="IPR001789">
    <property type="entry name" value="Sig_transdc_resp-reg_receiver"/>
</dbReference>
<evidence type="ECO:0000256" key="1">
    <source>
        <dbReference type="ARBA" id="ARBA00000085"/>
    </source>
</evidence>
<keyword evidence="12" id="KW-1185">Reference proteome</keyword>
<evidence type="ECO:0000313" key="12">
    <source>
        <dbReference type="Proteomes" id="UP001595791"/>
    </source>
</evidence>